<sequence>MPAIVDLEECISCGACETVCPVDAVTVEDMVNVDSSKCVECGNCETECPVGPV</sequence>
<protein>
    <submittedName>
        <fullName evidence="2">Ferredoxin</fullName>
    </submittedName>
</protein>
<name>A0A1Y3GC53_9EURY</name>
<evidence type="ECO:0000259" key="1">
    <source>
        <dbReference type="PROSITE" id="PS51379"/>
    </source>
</evidence>
<dbReference type="InterPro" id="IPR017900">
    <property type="entry name" value="4Fe4S_Fe_S_CS"/>
</dbReference>
<dbReference type="InterPro" id="IPR017896">
    <property type="entry name" value="4Fe4S_Fe-S-bd"/>
</dbReference>
<gene>
    <name evidence="2" type="ORF">AMET1_0659</name>
</gene>
<dbReference type="GO" id="GO:0016491">
    <property type="term" value="F:oxidoreductase activity"/>
    <property type="evidence" value="ECO:0007669"/>
    <property type="project" value="UniProtKB-ARBA"/>
</dbReference>
<dbReference type="Gene3D" id="3.30.70.20">
    <property type="match status" value="2"/>
</dbReference>
<dbReference type="SUPFAM" id="SSF54862">
    <property type="entry name" value="4Fe-4S ferredoxins"/>
    <property type="match status" value="1"/>
</dbReference>
<organism evidence="2 3">
    <name type="scientific">Methanonatronarchaeum thermophilum</name>
    <dbReference type="NCBI Taxonomy" id="1927129"/>
    <lineage>
        <taxon>Archaea</taxon>
        <taxon>Methanobacteriati</taxon>
        <taxon>Methanobacteriota</taxon>
        <taxon>Methanonatronarchaeia</taxon>
        <taxon>Methanonatronarchaeales</taxon>
        <taxon>Methanonatronarchaeaceae</taxon>
        <taxon>Methanonatronarchaeum</taxon>
    </lineage>
</organism>
<dbReference type="RefSeq" id="WP_086637058.1">
    <property type="nucleotide sequence ID" value="NZ_MRZU01000003.1"/>
</dbReference>
<reference evidence="2 3" key="1">
    <citation type="submission" date="2016-12" db="EMBL/GenBank/DDBJ databases">
        <title>Discovery of methanogenic haloarchaea.</title>
        <authorList>
            <person name="Sorokin D.Y."/>
            <person name="Makarova K.S."/>
            <person name="Abbas B."/>
            <person name="Ferrer M."/>
            <person name="Golyshin P.N."/>
        </authorList>
    </citation>
    <scope>NUCLEOTIDE SEQUENCE [LARGE SCALE GENOMIC DNA]</scope>
    <source>
        <strain evidence="2">AMET1</strain>
    </source>
</reference>
<dbReference type="Pfam" id="PF12838">
    <property type="entry name" value="Fer4_7"/>
    <property type="match status" value="1"/>
</dbReference>
<accession>A0A1Y3GC53</accession>
<feature type="domain" description="4Fe-4S ferredoxin-type" evidence="1">
    <location>
        <begin position="1"/>
        <end position="30"/>
    </location>
</feature>
<comment type="caution">
    <text evidence="2">The sequence shown here is derived from an EMBL/GenBank/DDBJ whole genome shotgun (WGS) entry which is preliminary data.</text>
</comment>
<dbReference type="PROSITE" id="PS00198">
    <property type="entry name" value="4FE4S_FER_1"/>
    <property type="match status" value="2"/>
</dbReference>
<dbReference type="OrthoDB" id="5583at2157"/>
<dbReference type="EMBL" id="MRZU01000003">
    <property type="protein sequence ID" value="OUJ19008.1"/>
    <property type="molecule type" value="Genomic_DNA"/>
</dbReference>
<proteinExistence type="predicted"/>
<evidence type="ECO:0000313" key="3">
    <source>
        <dbReference type="Proteomes" id="UP000195137"/>
    </source>
</evidence>
<dbReference type="Proteomes" id="UP000195137">
    <property type="component" value="Unassembled WGS sequence"/>
</dbReference>
<evidence type="ECO:0000313" key="2">
    <source>
        <dbReference type="EMBL" id="OUJ19008.1"/>
    </source>
</evidence>
<dbReference type="PROSITE" id="PS51379">
    <property type="entry name" value="4FE4S_FER_2"/>
    <property type="match status" value="2"/>
</dbReference>
<feature type="domain" description="4Fe-4S ferredoxin-type" evidence="1">
    <location>
        <begin position="31"/>
        <end position="53"/>
    </location>
</feature>
<dbReference type="AlphaFoldDB" id="A0A1Y3GC53"/>
<keyword evidence="3" id="KW-1185">Reference proteome</keyword>